<keyword evidence="2" id="KW-1185">Reference proteome</keyword>
<accession>A0A0M0HU83</accession>
<evidence type="ECO:0000313" key="1">
    <source>
        <dbReference type="EMBL" id="KOO05188.1"/>
    </source>
</evidence>
<reference evidence="2" key="1">
    <citation type="submission" date="2015-08" db="EMBL/GenBank/DDBJ databases">
        <title>Vibrio galatheae sp. nov., a novel member of the Vibrionaceae family isolated from the Solomon Islands.</title>
        <authorList>
            <person name="Giubergia S."/>
            <person name="Machado H."/>
            <person name="Mateiu R.V."/>
            <person name="Gram L."/>
        </authorList>
    </citation>
    <scope>NUCLEOTIDE SEQUENCE [LARGE SCALE GENOMIC DNA]</scope>
    <source>
        <strain evidence="2">DSM 19134</strain>
    </source>
</reference>
<dbReference type="AlphaFoldDB" id="A0A0M0HU83"/>
<dbReference type="Proteomes" id="UP000037530">
    <property type="component" value="Unassembled WGS sequence"/>
</dbReference>
<organism evidence="1 2">
    <name type="scientific">Vibrio hepatarius</name>
    <dbReference type="NCBI Taxonomy" id="171383"/>
    <lineage>
        <taxon>Bacteria</taxon>
        <taxon>Pseudomonadati</taxon>
        <taxon>Pseudomonadota</taxon>
        <taxon>Gammaproteobacteria</taxon>
        <taxon>Vibrionales</taxon>
        <taxon>Vibrionaceae</taxon>
        <taxon>Vibrio</taxon>
        <taxon>Vibrio oreintalis group</taxon>
    </lineage>
</organism>
<dbReference type="RefSeq" id="WP_017190630.1">
    <property type="nucleotide sequence ID" value="NZ_LHPI01000037.1"/>
</dbReference>
<proteinExistence type="predicted"/>
<dbReference type="PATRIC" id="fig|171383.3.peg.4388"/>
<sequence length="272" mass="31621">MNFQTSNTTVTVNTLKVDGKKLTKSVLSNLAVVDFYDIYEGALSGRYQFIAKFPIEIFAKLAIAKEKILPVRLTLPSKNDLSDSSAEVSGVVIFDTKLEALVIGWFCNRYAHKSTIEAKKRHELYRELADLSDNDLLNEFQKHPETYLSISNSRELIEFLYVCSKLENERWSVSYGDGIEHLQGLMDYEQTEKWWNEMDRSDPNFHMHEYISDIPSGEWVHEKINQMWERNKEDYLRDVSSDEAIAYEKLMASTSNDLKVHNQYEASPFIYL</sequence>
<comment type="caution">
    <text evidence="1">The sequence shown here is derived from an EMBL/GenBank/DDBJ whole genome shotgun (WGS) entry which is preliminary data.</text>
</comment>
<gene>
    <name evidence="1" type="ORF">AKJ31_21525</name>
</gene>
<dbReference type="EMBL" id="LHPI01000037">
    <property type="protein sequence ID" value="KOO05188.1"/>
    <property type="molecule type" value="Genomic_DNA"/>
</dbReference>
<name>A0A0M0HU83_9VIBR</name>
<evidence type="ECO:0000313" key="2">
    <source>
        <dbReference type="Proteomes" id="UP000037530"/>
    </source>
</evidence>
<dbReference type="STRING" id="171383.AKJ31_21525"/>
<protein>
    <submittedName>
        <fullName evidence="1">Uncharacterized protein</fullName>
    </submittedName>
</protein>